<dbReference type="REBASE" id="262926">
    <property type="entry name" value="AmaH16ORF10639P"/>
</dbReference>
<name>A0AB36ZYI1_9BACT</name>
<evidence type="ECO:0008006" key="3">
    <source>
        <dbReference type="Google" id="ProtNLM"/>
    </source>
</evidence>
<gene>
    <name evidence="1" type="ORF">B0F89_10640</name>
</gene>
<organism evidence="1 2">
    <name type="scientific">Malaciobacter marinus</name>
    <dbReference type="NCBI Taxonomy" id="505249"/>
    <lineage>
        <taxon>Bacteria</taxon>
        <taxon>Pseudomonadati</taxon>
        <taxon>Campylobacterota</taxon>
        <taxon>Epsilonproteobacteria</taxon>
        <taxon>Campylobacterales</taxon>
        <taxon>Arcobacteraceae</taxon>
        <taxon>Malaciobacter</taxon>
    </lineage>
</organism>
<accession>A0AB36ZYI1</accession>
<dbReference type="Proteomes" id="UP000239861">
    <property type="component" value="Unassembled WGS sequence"/>
</dbReference>
<dbReference type="RefSeq" id="WP_079577009.1">
    <property type="nucleotide sequence ID" value="NZ_FUYO01000002.1"/>
</dbReference>
<comment type="caution">
    <text evidence="1">The sequence shown here is derived from an EMBL/GenBank/DDBJ whole genome shotgun (WGS) entry which is preliminary data.</text>
</comment>
<proteinExistence type="predicted"/>
<sequence length="398" mass="47150">MKNTIIEYLNKFDFDIRKTKSNRFMDQKVTPDVLCIVADCVLKYLNTKQNDAIEFTSKDIWYFEYSNENVKDIFGKPDLMDQNAISEYNKFFHQPLKMLSYAQILSENKKSGKGNTLYFSLKNKEILEYLSVKEKHSLEFLNIYLEKILKESDIWYLFQDFFTKNTKSTFNTLKSKYIEFIQNNTPTNDKKDISRIFTKIINPLSFKRKLHGTRKGFFSRGIILLNELMYNRENWRDIKKKRTETREEYETRAKLEFQKSKNAYIKYSINKAISIVRKLHSPISEIDDILAVGEATQVHHIFMKSEFPQIESYIENLILLTATQHSTKAHPNNTRLINKDYQLICLLAKSNSIQIHNNIYSKDDFLYVLKVGLNYEFPNNIEFTELQSKLIDLYNDVA</sequence>
<dbReference type="EMBL" id="PTIW01000006">
    <property type="protein sequence ID" value="PPK61946.1"/>
    <property type="molecule type" value="Genomic_DNA"/>
</dbReference>
<evidence type="ECO:0000313" key="2">
    <source>
        <dbReference type="Proteomes" id="UP000239861"/>
    </source>
</evidence>
<protein>
    <recommendedName>
        <fullName evidence="3">Restriction endonuclease</fullName>
    </recommendedName>
</protein>
<evidence type="ECO:0000313" key="1">
    <source>
        <dbReference type="EMBL" id="PPK61946.1"/>
    </source>
</evidence>
<dbReference type="AlphaFoldDB" id="A0AB36ZYI1"/>
<reference evidence="1 2" key="1">
    <citation type="submission" date="2018-02" db="EMBL/GenBank/DDBJ databases">
        <title>Subsurface microbial communities from deep shales in Ohio and West Virginia, USA.</title>
        <authorList>
            <person name="Wrighton K."/>
        </authorList>
    </citation>
    <scope>NUCLEOTIDE SEQUENCE [LARGE SCALE GENOMIC DNA]</scope>
    <source>
        <strain evidence="1 2">MARC-MIP3H16</strain>
    </source>
</reference>